<evidence type="ECO:0000313" key="7">
    <source>
        <dbReference type="EMBL" id="KAJ7776938.1"/>
    </source>
</evidence>
<dbReference type="GO" id="GO:0022857">
    <property type="term" value="F:transmembrane transporter activity"/>
    <property type="evidence" value="ECO:0007669"/>
    <property type="project" value="InterPro"/>
</dbReference>
<dbReference type="Pfam" id="PF06609">
    <property type="entry name" value="TRI12"/>
    <property type="match status" value="1"/>
</dbReference>
<reference evidence="7" key="1">
    <citation type="submission" date="2023-03" db="EMBL/GenBank/DDBJ databases">
        <title>Massive genome expansion in bonnet fungi (Mycena s.s.) driven by repeated elements and novel gene families across ecological guilds.</title>
        <authorList>
            <consortium name="Lawrence Berkeley National Laboratory"/>
            <person name="Harder C.B."/>
            <person name="Miyauchi S."/>
            <person name="Viragh M."/>
            <person name="Kuo A."/>
            <person name="Thoen E."/>
            <person name="Andreopoulos B."/>
            <person name="Lu D."/>
            <person name="Skrede I."/>
            <person name="Drula E."/>
            <person name="Henrissat B."/>
            <person name="Morin E."/>
            <person name="Kohler A."/>
            <person name="Barry K."/>
            <person name="LaButti K."/>
            <person name="Morin E."/>
            <person name="Salamov A."/>
            <person name="Lipzen A."/>
            <person name="Mereny Z."/>
            <person name="Hegedus B."/>
            <person name="Baldrian P."/>
            <person name="Stursova M."/>
            <person name="Weitz H."/>
            <person name="Taylor A."/>
            <person name="Grigoriev I.V."/>
            <person name="Nagy L.G."/>
            <person name="Martin F."/>
            <person name="Kauserud H."/>
        </authorList>
    </citation>
    <scope>NUCLEOTIDE SEQUENCE</scope>
    <source>
        <strain evidence="7">CBHHK188m</strain>
    </source>
</reference>
<dbReference type="EMBL" id="JARJLG010000011">
    <property type="protein sequence ID" value="KAJ7776938.1"/>
    <property type="molecule type" value="Genomic_DNA"/>
</dbReference>
<proteinExistence type="predicted"/>
<dbReference type="PANTHER" id="PTHR42718:SF9">
    <property type="entry name" value="MAJOR FACILITATOR SUPERFAMILY MULTIDRUG TRANSPORTER MFSC"/>
    <property type="match status" value="1"/>
</dbReference>
<accession>A0AAD7K296</accession>
<keyword evidence="2" id="KW-0813">Transport</keyword>
<protein>
    <submittedName>
        <fullName evidence="7">Uncharacterized protein</fullName>
    </submittedName>
</protein>
<organism evidence="7 8">
    <name type="scientific">Mycena maculata</name>
    <dbReference type="NCBI Taxonomy" id="230809"/>
    <lineage>
        <taxon>Eukaryota</taxon>
        <taxon>Fungi</taxon>
        <taxon>Dikarya</taxon>
        <taxon>Basidiomycota</taxon>
        <taxon>Agaricomycotina</taxon>
        <taxon>Agaricomycetes</taxon>
        <taxon>Agaricomycetidae</taxon>
        <taxon>Agaricales</taxon>
        <taxon>Marasmiineae</taxon>
        <taxon>Mycenaceae</taxon>
        <taxon>Mycena</taxon>
    </lineage>
</organism>
<keyword evidence="3 6" id="KW-0812">Transmembrane</keyword>
<dbReference type="GO" id="GO:0016020">
    <property type="term" value="C:membrane"/>
    <property type="evidence" value="ECO:0007669"/>
    <property type="project" value="UniProtKB-SubCell"/>
</dbReference>
<evidence type="ECO:0000256" key="6">
    <source>
        <dbReference type="SAM" id="Phobius"/>
    </source>
</evidence>
<evidence type="ECO:0000256" key="1">
    <source>
        <dbReference type="ARBA" id="ARBA00004141"/>
    </source>
</evidence>
<name>A0AAD7K296_9AGAR</name>
<sequence>MDMVAPRNQKNLAIAIPSMPLALGVGLGGDVDWIGAFLGVAGLILFNFFHSSDHAPFASWASHSVIASVIIGVVMLLLFALWEIKGAKAPIMPFDIWRALAVISSAFLSFMSFGLFMFCGYKSMGHFGHSIPN</sequence>
<evidence type="ECO:0000256" key="2">
    <source>
        <dbReference type="ARBA" id="ARBA00022448"/>
    </source>
</evidence>
<dbReference type="InterPro" id="IPR010573">
    <property type="entry name" value="MFS_Str1/Tri12-like"/>
</dbReference>
<comment type="subcellular location">
    <subcellularLocation>
        <location evidence="1">Membrane</location>
        <topology evidence="1">Multi-pass membrane protein</topology>
    </subcellularLocation>
</comment>
<keyword evidence="8" id="KW-1185">Reference proteome</keyword>
<evidence type="ECO:0000256" key="4">
    <source>
        <dbReference type="ARBA" id="ARBA00022989"/>
    </source>
</evidence>
<comment type="caution">
    <text evidence="7">The sequence shown here is derived from an EMBL/GenBank/DDBJ whole genome shotgun (WGS) entry which is preliminary data.</text>
</comment>
<evidence type="ECO:0000256" key="3">
    <source>
        <dbReference type="ARBA" id="ARBA00022692"/>
    </source>
</evidence>
<evidence type="ECO:0000256" key="5">
    <source>
        <dbReference type="ARBA" id="ARBA00023136"/>
    </source>
</evidence>
<feature type="transmembrane region" description="Helical" evidence="6">
    <location>
        <begin position="60"/>
        <end position="84"/>
    </location>
</feature>
<gene>
    <name evidence="7" type="ORF">DFH07DRAFT_951556</name>
</gene>
<feature type="transmembrane region" description="Helical" evidence="6">
    <location>
        <begin position="21"/>
        <end position="48"/>
    </location>
</feature>
<evidence type="ECO:0000313" key="8">
    <source>
        <dbReference type="Proteomes" id="UP001215280"/>
    </source>
</evidence>
<dbReference type="Proteomes" id="UP001215280">
    <property type="component" value="Unassembled WGS sequence"/>
</dbReference>
<keyword evidence="5 6" id="KW-0472">Membrane</keyword>
<dbReference type="AlphaFoldDB" id="A0AAD7K296"/>
<dbReference type="PANTHER" id="PTHR42718">
    <property type="entry name" value="MAJOR FACILITATOR SUPERFAMILY MULTIDRUG TRANSPORTER MFSC"/>
    <property type="match status" value="1"/>
</dbReference>
<keyword evidence="4 6" id="KW-1133">Transmembrane helix</keyword>
<feature type="transmembrane region" description="Helical" evidence="6">
    <location>
        <begin position="96"/>
        <end position="118"/>
    </location>
</feature>